<reference evidence="1 2" key="1">
    <citation type="submission" date="2010-10" db="EMBL/GenBank/DDBJ databases">
        <title>Complete sequence of Frankia sp. EuI1c.</title>
        <authorList>
            <consortium name="US DOE Joint Genome Institute"/>
            <person name="Lucas S."/>
            <person name="Copeland A."/>
            <person name="Lapidus A."/>
            <person name="Cheng J.-F."/>
            <person name="Bruce D."/>
            <person name="Goodwin L."/>
            <person name="Pitluck S."/>
            <person name="Chertkov O."/>
            <person name="Detter J.C."/>
            <person name="Han C."/>
            <person name="Tapia R."/>
            <person name="Land M."/>
            <person name="Hauser L."/>
            <person name="Jeffries C."/>
            <person name="Kyrpides N."/>
            <person name="Ivanova N."/>
            <person name="Mikhailova N."/>
            <person name="Beauchemin N."/>
            <person name="Sen A."/>
            <person name="Sur S.A."/>
            <person name="Gtari M."/>
            <person name="Wall L."/>
            <person name="Tisa L."/>
            <person name="Woyke T."/>
        </authorList>
    </citation>
    <scope>NUCLEOTIDE SEQUENCE [LARGE SCALE GENOMIC DNA]</scope>
    <source>
        <strain evidence="2">DSM 45817 / CECT 9037 / EuI1c</strain>
    </source>
</reference>
<keyword evidence="2" id="KW-1185">Reference proteome</keyword>
<evidence type="ECO:0000313" key="2">
    <source>
        <dbReference type="Proteomes" id="UP000002484"/>
    </source>
</evidence>
<evidence type="ECO:0000313" key="1">
    <source>
        <dbReference type="EMBL" id="ADP84595.1"/>
    </source>
</evidence>
<dbReference type="EMBL" id="CP002299">
    <property type="protein sequence ID" value="ADP84595.1"/>
    <property type="molecule type" value="Genomic_DNA"/>
</dbReference>
<sequence length="55" mass="5796">MEWTSVGIPGDDDRTGRRVHFIPQQVASARFLAVHAGTATAAPDNPPLTDRPAAG</sequence>
<proteinExistence type="predicted"/>
<dbReference type="Proteomes" id="UP000002484">
    <property type="component" value="Chromosome"/>
</dbReference>
<protein>
    <submittedName>
        <fullName evidence="1">Uncharacterized protein</fullName>
    </submittedName>
</protein>
<dbReference type="InParanoid" id="E3J9U2"/>
<dbReference type="AlphaFoldDB" id="E3J9U2"/>
<dbReference type="KEGG" id="fri:FraEuI1c_6625"/>
<organism evidence="1 2">
    <name type="scientific">Pseudofrankia inefficax (strain DSM 45817 / CECT 9037 / DDB 130130 / EuI1c)</name>
    <name type="common">Frankia inefficax</name>
    <dbReference type="NCBI Taxonomy" id="298654"/>
    <lineage>
        <taxon>Bacteria</taxon>
        <taxon>Bacillati</taxon>
        <taxon>Actinomycetota</taxon>
        <taxon>Actinomycetes</taxon>
        <taxon>Frankiales</taxon>
        <taxon>Frankiaceae</taxon>
        <taxon>Pseudofrankia</taxon>
    </lineage>
</organism>
<gene>
    <name evidence="1" type="ordered locus">FraEuI1c_6625</name>
</gene>
<dbReference type="HOGENOM" id="CLU_3025683_0_0_11"/>
<name>E3J9U2_PSEI1</name>
<accession>E3J9U2</accession>